<dbReference type="Proteomes" id="UP000277204">
    <property type="component" value="Unassembled WGS sequence"/>
</dbReference>
<dbReference type="EMBL" id="UZAI01005905">
    <property type="protein sequence ID" value="VDO92596.1"/>
    <property type="molecule type" value="Genomic_DNA"/>
</dbReference>
<keyword evidence="2" id="KW-1185">Reference proteome</keyword>
<protein>
    <submittedName>
        <fullName evidence="1">Uncharacterized protein</fullName>
    </submittedName>
</protein>
<name>A0A183M4G8_9TREM</name>
<sequence length="275" mass="31530">MRMEKELESIRSHLLSQQKLEHQLNQMKVVAQLADSEIHELLCHRERLLARSEAEYVAQANSLIRNQGSTSETITSLCNKCYSCENCPESAHTFHPSFGKELQLSNADVSNAGPAESLASVVMINNQLQDLESAVVKAQTDYQIMRKKYIVERFNSLFGKVLAKHRGSIINSFQYSCGILSSEARLTQANKKVTEIKAKQIEMINKLYAQRKQLYIEMDKIRLESEIGVHDWENKVKLLQTENCELNAKVSVKFKYVVAIKLTVDYFYSYSKSFY</sequence>
<reference evidence="1 2" key="1">
    <citation type="submission" date="2018-11" db="EMBL/GenBank/DDBJ databases">
        <authorList>
            <consortium name="Pathogen Informatics"/>
        </authorList>
    </citation>
    <scope>NUCLEOTIDE SEQUENCE [LARGE SCALE GENOMIC DNA]</scope>
    <source>
        <strain evidence="1 2">Zambia</strain>
    </source>
</reference>
<evidence type="ECO:0000313" key="1">
    <source>
        <dbReference type="EMBL" id="VDO92596.1"/>
    </source>
</evidence>
<proteinExistence type="predicted"/>
<dbReference type="AlphaFoldDB" id="A0A183M4G8"/>
<organism evidence="1 2">
    <name type="scientific">Schistosoma margrebowiei</name>
    <dbReference type="NCBI Taxonomy" id="48269"/>
    <lineage>
        <taxon>Eukaryota</taxon>
        <taxon>Metazoa</taxon>
        <taxon>Spiralia</taxon>
        <taxon>Lophotrochozoa</taxon>
        <taxon>Platyhelminthes</taxon>
        <taxon>Trematoda</taxon>
        <taxon>Digenea</taxon>
        <taxon>Strigeidida</taxon>
        <taxon>Schistosomatoidea</taxon>
        <taxon>Schistosomatidae</taxon>
        <taxon>Schistosoma</taxon>
    </lineage>
</organism>
<evidence type="ECO:0000313" key="2">
    <source>
        <dbReference type="Proteomes" id="UP000277204"/>
    </source>
</evidence>
<accession>A0A183M4G8</accession>
<gene>
    <name evidence="1" type="ORF">SMRZ_LOCUS10943</name>
</gene>
<dbReference type="STRING" id="48269.A0A183M4G8"/>